<dbReference type="PANTHER" id="PTHR13204:SF1">
    <property type="entry name" value="ESTER HYDROLASE C11ORF54"/>
    <property type="match status" value="1"/>
</dbReference>
<dbReference type="GO" id="GO:0016788">
    <property type="term" value="F:hydrolase activity, acting on ester bonds"/>
    <property type="evidence" value="ECO:0007669"/>
    <property type="project" value="TreeGrafter"/>
</dbReference>
<keyword evidence="4" id="KW-0378">Hydrolase</keyword>
<gene>
    <name evidence="8" type="ORF">CNYM01_02873</name>
</gene>
<evidence type="ECO:0000256" key="1">
    <source>
        <dbReference type="ARBA" id="ARBA00004123"/>
    </source>
</evidence>
<dbReference type="CDD" id="cd17298">
    <property type="entry name" value="DUF1907"/>
    <property type="match status" value="1"/>
</dbReference>
<comment type="caution">
    <text evidence="8">The sequence shown here is derived from an EMBL/GenBank/DDBJ whole genome shotgun (WGS) entry which is preliminary data.</text>
</comment>
<keyword evidence="9" id="KW-1185">Reference proteome</keyword>
<evidence type="ECO:0000259" key="7">
    <source>
        <dbReference type="SMART" id="SM01168"/>
    </source>
</evidence>
<evidence type="ECO:0000256" key="4">
    <source>
        <dbReference type="ARBA" id="ARBA00022801"/>
    </source>
</evidence>
<accession>A0A135THC1</accession>
<reference evidence="8 9" key="1">
    <citation type="submission" date="2014-02" db="EMBL/GenBank/DDBJ databases">
        <title>The genome sequence of Colletotrichum nymphaeae SA-01.</title>
        <authorList>
            <person name="Baroncelli R."/>
            <person name="Thon M.R."/>
        </authorList>
    </citation>
    <scope>NUCLEOTIDE SEQUENCE [LARGE SCALE GENOMIC DNA]</scope>
    <source>
        <strain evidence="8 9">SA-01</strain>
    </source>
</reference>
<dbReference type="SUPFAM" id="SSF117856">
    <property type="entry name" value="AF0104/ALDC/Ptd012-like"/>
    <property type="match status" value="1"/>
</dbReference>
<dbReference type="EMBL" id="JEMN01001120">
    <property type="protein sequence ID" value="KXH47499.1"/>
    <property type="molecule type" value="Genomic_DNA"/>
</dbReference>
<keyword evidence="3" id="KW-0479">Metal-binding</keyword>
<evidence type="ECO:0000313" key="8">
    <source>
        <dbReference type="EMBL" id="KXH47499.1"/>
    </source>
</evidence>
<dbReference type="Proteomes" id="UP000070054">
    <property type="component" value="Unassembled WGS sequence"/>
</dbReference>
<evidence type="ECO:0000256" key="5">
    <source>
        <dbReference type="ARBA" id="ARBA00022833"/>
    </source>
</evidence>
<comment type="subcellular location">
    <subcellularLocation>
        <location evidence="1">Nucleus</location>
    </subcellularLocation>
</comment>
<evidence type="ECO:0000256" key="3">
    <source>
        <dbReference type="ARBA" id="ARBA00022723"/>
    </source>
</evidence>
<dbReference type="GO" id="GO:0005634">
    <property type="term" value="C:nucleus"/>
    <property type="evidence" value="ECO:0007669"/>
    <property type="project" value="UniProtKB-SubCell"/>
</dbReference>
<dbReference type="Pfam" id="PF08925">
    <property type="entry name" value="DUF1907"/>
    <property type="match status" value="1"/>
</dbReference>
<evidence type="ECO:0000313" key="9">
    <source>
        <dbReference type="Proteomes" id="UP000070054"/>
    </source>
</evidence>
<name>A0A135THC1_9PEZI</name>
<dbReference type="AlphaFoldDB" id="A0A135THC1"/>
<organism evidence="8 9">
    <name type="scientific">Colletotrichum nymphaeae SA-01</name>
    <dbReference type="NCBI Taxonomy" id="1460502"/>
    <lineage>
        <taxon>Eukaryota</taxon>
        <taxon>Fungi</taxon>
        <taxon>Dikarya</taxon>
        <taxon>Ascomycota</taxon>
        <taxon>Pezizomycotina</taxon>
        <taxon>Sordariomycetes</taxon>
        <taxon>Hypocreomycetidae</taxon>
        <taxon>Glomerellales</taxon>
        <taxon>Glomerellaceae</taxon>
        <taxon>Colletotrichum</taxon>
        <taxon>Colletotrichum acutatum species complex</taxon>
    </lineage>
</organism>
<proteinExistence type="predicted"/>
<feature type="domain" description="DUF1907" evidence="7">
    <location>
        <begin position="19"/>
        <end position="311"/>
    </location>
</feature>
<keyword evidence="6" id="KW-0539">Nucleus</keyword>
<comment type="subunit">
    <text evidence="2">Monomer.</text>
</comment>
<sequence>MRVEKFPLSPPSLEELAERLKAPLDANYKHASVSVVNCPDLRKAPFHLATEGLSGDEKIVDVGGQPNLFPRPRLDSIWSLPEIGKKMEMSPEKGSLIGAGAGPFHVIGQNSELAPNLSWQGGLDKVDNKSQVIQIKRATGEVSVGTSPSVDCGLMVNLYGSLGEPGPVLKITAKGRKGSERSFTECIRKGLNAAYGDERTVSLGGAFVVKAGKATYHIMPDFPAERDLPFKDRKEVEKWLTFHDFDSPIVGLSVLHSADPGNKMGLRIEHTHAFSPLAKNAGGHYHYEAEGEEEIIEYEGYFNTAKAIYRIDSPADTKR</sequence>
<dbReference type="PANTHER" id="PTHR13204">
    <property type="entry name" value="PTD012 PROTEIN"/>
    <property type="match status" value="1"/>
</dbReference>
<dbReference type="GO" id="GO:0008270">
    <property type="term" value="F:zinc ion binding"/>
    <property type="evidence" value="ECO:0007669"/>
    <property type="project" value="TreeGrafter"/>
</dbReference>
<dbReference type="SMART" id="SM01168">
    <property type="entry name" value="DUF1907"/>
    <property type="match status" value="1"/>
</dbReference>
<dbReference type="OrthoDB" id="5119241at2759"/>
<keyword evidence="5" id="KW-0862">Zinc</keyword>
<dbReference type="InterPro" id="IPR015021">
    <property type="entry name" value="C11orf54_DUF1907"/>
</dbReference>
<evidence type="ECO:0000256" key="2">
    <source>
        <dbReference type="ARBA" id="ARBA00011245"/>
    </source>
</evidence>
<evidence type="ECO:0000256" key="6">
    <source>
        <dbReference type="ARBA" id="ARBA00023242"/>
    </source>
</evidence>
<protein>
    <recommendedName>
        <fullName evidence="7">DUF1907 domain-containing protein</fullName>
    </recommendedName>
</protein>